<dbReference type="Proteomes" id="UP000716291">
    <property type="component" value="Unassembled WGS sequence"/>
</dbReference>
<sequence length="228" mass="25386">MQRFQLGCAVQPYTGGSEHTSRSTESIDTSPVRSGTTTPIIQHDSMPVGSSEDRRFCCKAQCKNEEVLESTSGPGCISSGRVLPEMAEERHLLASTVENDPKGNSQVSTVEDHQRSVGDALLAHPMILRMKHLTPPLLMYTNNWTLTAWHLSTKAGHAMFLADNQHFSYQYLNGLRSSIAPVFKHIHPHQKPIASQQNISRFFTAKRKTEIRIPTVASKTVRTKLHIA</sequence>
<dbReference type="OrthoDB" id="10270182at2759"/>
<organism evidence="2 3">
    <name type="scientific">Rhizopus oryzae</name>
    <name type="common">Mucormycosis agent</name>
    <name type="synonym">Rhizopus arrhizus var. delemar</name>
    <dbReference type="NCBI Taxonomy" id="64495"/>
    <lineage>
        <taxon>Eukaryota</taxon>
        <taxon>Fungi</taxon>
        <taxon>Fungi incertae sedis</taxon>
        <taxon>Mucoromycota</taxon>
        <taxon>Mucoromycotina</taxon>
        <taxon>Mucoromycetes</taxon>
        <taxon>Mucorales</taxon>
        <taxon>Mucorineae</taxon>
        <taxon>Rhizopodaceae</taxon>
        <taxon>Rhizopus</taxon>
    </lineage>
</organism>
<evidence type="ECO:0000313" key="2">
    <source>
        <dbReference type="EMBL" id="KAG1299747.1"/>
    </source>
</evidence>
<keyword evidence="3" id="KW-1185">Reference proteome</keyword>
<gene>
    <name evidence="2" type="ORF">G6F64_012802</name>
</gene>
<feature type="region of interest" description="Disordered" evidence="1">
    <location>
        <begin position="1"/>
        <end position="48"/>
    </location>
</feature>
<evidence type="ECO:0000256" key="1">
    <source>
        <dbReference type="SAM" id="MobiDB-lite"/>
    </source>
</evidence>
<name>A0A9P6WWI7_RHIOR</name>
<reference evidence="2" key="1">
    <citation type="journal article" date="2020" name="Microb. Genom.">
        <title>Genetic diversity of clinical and environmental Mucorales isolates obtained from an investigation of mucormycosis cases among solid organ transplant recipients.</title>
        <authorList>
            <person name="Nguyen M.H."/>
            <person name="Kaul D."/>
            <person name="Muto C."/>
            <person name="Cheng S.J."/>
            <person name="Richter R.A."/>
            <person name="Bruno V.M."/>
            <person name="Liu G."/>
            <person name="Beyhan S."/>
            <person name="Sundermann A.J."/>
            <person name="Mounaud S."/>
            <person name="Pasculle A.W."/>
            <person name="Nierman W.C."/>
            <person name="Driscoll E."/>
            <person name="Cumbie R."/>
            <person name="Clancy C.J."/>
            <person name="Dupont C.L."/>
        </authorList>
    </citation>
    <scope>NUCLEOTIDE SEQUENCE</scope>
    <source>
        <strain evidence="2">GL11</strain>
    </source>
</reference>
<comment type="caution">
    <text evidence="2">The sequence shown here is derived from an EMBL/GenBank/DDBJ whole genome shotgun (WGS) entry which is preliminary data.</text>
</comment>
<evidence type="ECO:0000313" key="3">
    <source>
        <dbReference type="Proteomes" id="UP000716291"/>
    </source>
</evidence>
<feature type="compositionally biased region" description="Polar residues" evidence="1">
    <location>
        <begin position="23"/>
        <end position="40"/>
    </location>
</feature>
<accession>A0A9P6WWI7</accession>
<proteinExistence type="predicted"/>
<protein>
    <submittedName>
        <fullName evidence="2">Uncharacterized protein</fullName>
    </submittedName>
</protein>
<dbReference type="EMBL" id="JAANQT010004284">
    <property type="protein sequence ID" value="KAG1299747.1"/>
    <property type="molecule type" value="Genomic_DNA"/>
</dbReference>
<dbReference type="AlphaFoldDB" id="A0A9P6WWI7"/>